<dbReference type="PANTHER" id="PTHR12729:SF6">
    <property type="entry name" value="TRNA(HIS) GUANYLYLTRANSFERASE-RELATED"/>
    <property type="match status" value="1"/>
</dbReference>
<keyword evidence="18" id="KW-1185">Reference proteome</keyword>
<dbReference type="InterPro" id="IPR025845">
    <property type="entry name" value="Thg1_C_dom"/>
</dbReference>
<comment type="cofactor">
    <cofactor evidence="14">
        <name>Mg(2+)</name>
        <dbReference type="ChEBI" id="CHEBI:18420"/>
    </cofactor>
    <text evidence="14">Binds 2 magnesium ions per subunit.</text>
</comment>
<dbReference type="PANTHER" id="PTHR12729">
    <property type="entry name" value="TRNA(HIS) GUANYLYLTRANSFERASE-RELATED"/>
    <property type="match status" value="1"/>
</dbReference>
<gene>
    <name evidence="17" type="ORF">PPERSA_12347</name>
</gene>
<evidence type="ECO:0000256" key="9">
    <source>
        <dbReference type="ARBA" id="ARBA00023134"/>
    </source>
</evidence>
<dbReference type="OrthoDB" id="62560at2759"/>
<dbReference type="PIRSF" id="PIRSF028980">
    <property type="entry name" value="tRNAHis_guanylyltransferase"/>
    <property type="match status" value="1"/>
</dbReference>
<evidence type="ECO:0000256" key="2">
    <source>
        <dbReference type="ARBA" id="ARBA00012511"/>
    </source>
</evidence>
<dbReference type="InterPro" id="IPR038469">
    <property type="entry name" value="tRNAHis_GuaTrfase_Thg1_sf"/>
</dbReference>
<feature type="binding site" evidence="14">
    <location>
        <position position="29"/>
    </location>
    <ligand>
        <name>Mg(2+)</name>
        <dbReference type="ChEBI" id="CHEBI:18420"/>
        <label>1</label>
        <note>catalytic</note>
    </ligand>
</feature>
<feature type="binding site" evidence="14">
    <location>
        <position position="30"/>
    </location>
    <ligand>
        <name>Mg(2+)</name>
        <dbReference type="ChEBI" id="CHEBI:18420"/>
        <label>1</label>
        <note>catalytic</note>
    </ligand>
</feature>
<dbReference type="InterPro" id="IPR024956">
    <property type="entry name" value="tRNAHis_GuaTrfase_cat"/>
</dbReference>
<evidence type="ECO:0000259" key="16">
    <source>
        <dbReference type="Pfam" id="PF14413"/>
    </source>
</evidence>
<dbReference type="InParanoid" id="A0A0V0R1N0"/>
<keyword evidence="9 12" id="KW-0342">GTP-binding</keyword>
<dbReference type="GO" id="GO:0006400">
    <property type="term" value="P:tRNA modification"/>
    <property type="evidence" value="ECO:0007669"/>
    <property type="project" value="UniProtKB-UniRule"/>
</dbReference>
<dbReference type="GO" id="GO:0005525">
    <property type="term" value="F:GTP binding"/>
    <property type="evidence" value="ECO:0007669"/>
    <property type="project" value="UniProtKB-UniRule"/>
</dbReference>
<evidence type="ECO:0000256" key="1">
    <source>
        <dbReference type="ARBA" id="ARBA00010113"/>
    </source>
</evidence>
<dbReference type="AlphaFoldDB" id="A0A0V0R1N0"/>
<keyword evidence="8 12" id="KW-0460">Magnesium</keyword>
<accession>A0A0V0R1N0</accession>
<evidence type="ECO:0000256" key="7">
    <source>
        <dbReference type="ARBA" id="ARBA00022741"/>
    </source>
</evidence>
<keyword evidence="5 12" id="KW-0548">Nucleotidyltransferase</keyword>
<evidence type="ECO:0000256" key="10">
    <source>
        <dbReference type="ARBA" id="ARBA00032480"/>
    </source>
</evidence>
<keyword evidence="7 12" id="KW-0547">Nucleotide-binding</keyword>
<evidence type="ECO:0000256" key="14">
    <source>
        <dbReference type="PIRSR" id="PIRSR028980-2"/>
    </source>
</evidence>
<evidence type="ECO:0000256" key="13">
    <source>
        <dbReference type="PIRSR" id="PIRSR028980-1"/>
    </source>
</evidence>
<feature type="binding site" evidence="13">
    <location>
        <begin position="75"/>
        <end position="76"/>
    </location>
    <ligand>
        <name>GTP</name>
        <dbReference type="ChEBI" id="CHEBI:37565"/>
    </ligand>
</feature>
<evidence type="ECO:0000256" key="3">
    <source>
        <dbReference type="ARBA" id="ARBA00022679"/>
    </source>
</evidence>
<evidence type="ECO:0000256" key="11">
    <source>
        <dbReference type="ARBA" id="ARBA00047281"/>
    </source>
</evidence>
<protein>
    <recommendedName>
        <fullName evidence="2 12">tRNA(His) guanylyltransferase</fullName>
        <ecNumber evidence="2 12">2.7.7.79</ecNumber>
    </recommendedName>
    <alternativeName>
        <fullName evidence="10 12">tRNA-histidine guanylyltransferase</fullName>
    </alternativeName>
</protein>
<dbReference type="OMA" id="WKQHTEI"/>
<evidence type="ECO:0000256" key="5">
    <source>
        <dbReference type="ARBA" id="ARBA00022695"/>
    </source>
</evidence>
<organism evidence="17 18">
    <name type="scientific">Pseudocohnilembus persalinus</name>
    <name type="common">Ciliate</name>
    <dbReference type="NCBI Taxonomy" id="266149"/>
    <lineage>
        <taxon>Eukaryota</taxon>
        <taxon>Sar</taxon>
        <taxon>Alveolata</taxon>
        <taxon>Ciliophora</taxon>
        <taxon>Intramacronucleata</taxon>
        <taxon>Oligohymenophorea</taxon>
        <taxon>Scuticociliatia</taxon>
        <taxon>Philasterida</taxon>
        <taxon>Pseudocohnilembidae</taxon>
        <taxon>Pseudocohnilembus</taxon>
    </lineage>
</organism>
<evidence type="ECO:0000256" key="8">
    <source>
        <dbReference type="ARBA" id="ARBA00022842"/>
    </source>
</evidence>
<keyword evidence="6 12" id="KW-0479">Metal-binding</keyword>
<sequence length="290" mass="34517">MACSKFEYVKQFESHESMLLNCYIVVRIDGKGFHKFTDIHKFEKPNDVRGLNLMNKAAQKTMEMFKDIFIAYGQSDEFSFVLHKDTKLYKRRSDKISSTIVSCFTSNYVIYFKQFFPDQELLEAPIFDSRCVLYPSQQNIRDYLSWRQADCHINNLYNTCFWLLVNKKGMSTSDAQNLLKDTDSAKKNELLFQEFGINYNQIEEQFKKGNILIRTKKEKEVDQEKLQKQENFQQQLQKGTEKMENLNLKEGQKIKQSKPKLISVIETLHCDIIQNDFWKKYEKQLKEKLY</sequence>
<feature type="binding site" evidence="14">
    <location>
        <position position="29"/>
    </location>
    <ligand>
        <name>Mg(2+)</name>
        <dbReference type="ChEBI" id="CHEBI:18420"/>
        <label>2</label>
        <note>catalytic</note>
    </ligand>
</feature>
<evidence type="ECO:0000256" key="12">
    <source>
        <dbReference type="PIRNR" id="PIRNR028980"/>
    </source>
</evidence>
<name>A0A0V0R1N0_PSEPJ</name>
<evidence type="ECO:0000256" key="4">
    <source>
        <dbReference type="ARBA" id="ARBA00022694"/>
    </source>
</evidence>
<dbReference type="EMBL" id="LDAU01000070">
    <property type="protein sequence ID" value="KRX08192.1"/>
    <property type="molecule type" value="Genomic_DNA"/>
</dbReference>
<dbReference type="GO" id="GO:0000287">
    <property type="term" value="F:magnesium ion binding"/>
    <property type="evidence" value="ECO:0007669"/>
    <property type="project" value="UniProtKB-UniRule"/>
</dbReference>
<dbReference type="Pfam" id="PF14413">
    <property type="entry name" value="Thg1C"/>
    <property type="match status" value="1"/>
</dbReference>
<dbReference type="FunFam" id="3.30.70.3000:FF:000001">
    <property type="entry name" value="tRNA(His) guanylyltransferase"/>
    <property type="match status" value="1"/>
</dbReference>
<evidence type="ECO:0000313" key="18">
    <source>
        <dbReference type="Proteomes" id="UP000054937"/>
    </source>
</evidence>
<feature type="domain" description="Thg1 C-terminal" evidence="16">
    <location>
        <begin position="138"/>
        <end position="274"/>
    </location>
</feature>
<feature type="domain" description="tRNAHis guanylyltransferase catalytic" evidence="15">
    <location>
        <begin position="6"/>
        <end position="135"/>
    </location>
</feature>
<proteinExistence type="inferred from homology"/>
<dbReference type="GO" id="GO:0008193">
    <property type="term" value="F:tRNA guanylyltransferase activity"/>
    <property type="evidence" value="ECO:0007669"/>
    <property type="project" value="UniProtKB-UniRule"/>
</dbReference>
<dbReference type="Pfam" id="PF04446">
    <property type="entry name" value="Thg1"/>
    <property type="match status" value="1"/>
</dbReference>
<feature type="binding site" evidence="14">
    <location>
        <position position="76"/>
    </location>
    <ligand>
        <name>Mg(2+)</name>
        <dbReference type="ChEBI" id="CHEBI:18420"/>
        <label>1</label>
        <note>catalytic</note>
    </ligand>
</feature>
<dbReference type="FunCoup" id="A0A0V0R1N0">
    <property type="interactions" value="275"/>
</dbReference>
<dbReference type="Gene3D" id="3.30.70.3000">
    <property type="match status" value="1"/>
</dbReference>
<dbReference type="Proteomes" id="UP000054937">
    <property type="component" value="Unassembled WGS sequence"/>
</dbReference>
<comment type="caution">
    <text evidence="17">The sequence shown here is derived from an EMBL/GenBank/DDBJ whole genome shotgun (WGS) entry which is preliminary data.</text>
</comment>
<dbReference type="EC" id="2.7.7.79" evidence="2 12"/>
<feature type="binding site" evidence="13">
    <location>
        <begin position="29"/>
        <end position="34"/>
    </location>
    <ligand>
        <name>GTP</name>
        <dbReference type="ChEBI" id="CHEBI:37565"/>
    </ligand>
</feature>
<evidence type="ECO:0000256" key="6">
    <source>
        <dbReference type="ARBA" id="ARBA00022723"/>
    </source>
</evidence>
<evidence type="ECO:0000259" key="15">
    <source>
        <dbReference type="Pfam" id="PF04446"/>
    </source>
</evidence>
<feature type="binding site" evidence="14">
    <location>
        <position position="76"/>
    </location>
    <ligand>
        <name>Mg(2+)</name>
        <dbReference type="ChEBI" id="CHEBI:18420"/>
        <label>2</label>
        <note>catalytic</note>
    </ligand>
</feature>
<comment type="catalytic activity">
    <reaction evidence="11 12">
        <text>a 5'-end ribonucleotide-tRNA(His) + GTP + ATP + H2O = a 5'-end phospho-guanosine-ribonucleotide-tRNA(His) + AMP + 2 diphosphate + H(+)</text>
        <dbReference type="Rhea" id="RHEA:54564"/>
        <dbReference type="Rhea" id="RHEA-COMP:14193"/>
        <dbReference type="Rhea" id="RHEA-COMP:14917"/>
        <dbReference type="ChEBI" id="CHEBI:15377"/>
        <dbReference type="ChEBI" id="CHEBI:15378"/>
        <dbReference type="ChEBI" id="CHEBI:30616"/>
        <dbReference type="ChEBI" id="CHEBI:33019"/>
        <dbReference type="ChEBI" id="CHEBI:37565"/>
        <dbReference type="ChEBI" id="CHEBI:138282"/>
        <dbReference type="ChEBI" id="CHEBI:141847"/>
        <dbReference type="ChEBI" id="CHEBI:456215"/>
        <dbReference type="EC" id="2.7.7.79"/>
    </reaction>
</comment>
<keyword evidence="3 12" id="KW-0808">Transferase</keyword>
<dbReference type="InterPro" id="IPR007537">
    <property type="entry name" value="tRNAHis_GuaTrfase_Thg1"/>
</dbReference>
<comment type="similarity">
    <text evidence="1 12">Belongs to the tRNA(His) guanylyltransferase family.</text>
</comment>
<comment type="function">
    <text evidence="12">Adds a GMP to the 5'-end of tRNA(His) after transcription and RNase P cleavage.</text>
</comment>
<keyword evidence="4 12" id="KW-0819">tRNA processing</keyword>
<evidence type="ECO:0000313" key="17">
    <source>
        <dbReference type="EMBL" id="KRX08192.1"/>
    </source>
</evidence>
<reference evidence="17 18" key="1">
    <citation type="journal article" date="2015" name="Sci. Rep.">
        <title>Genome of the facultative scuticociliatosis pathogen Pseudocohnilembus persalinus provides insight into its virulence through horizontal gene transfer.</title>
        <authorList>
            <person name="Xiong J."/>
            <person name="Wang G."/>
            <person name="Cheng J."/>
            <person name="Tian M."/>
            <person name="Pan X."/>
            <person name="Warren A."/>
            <person name="Jiang C."/>
            <person name="Yuan D."/>
            <person name="Miao W."/>
        </authorList>
    </citation>
    <scope>NUCLEOTIDE SEQUENCE [LARGE SCALE GENOMIC DNA]</scope>
    <source>
        <strain evidence="17">36N120E</strain>
    </source>
</reference>